<accession>A0AAN9YSI6</accession>
<dbReference type="Pfam" id="PF22952">
    <property type="entry name" value="KH_11"/>
    <property type="match status" value="1"/>
</dbReference>
<dbReference type="Proteomes" id="UP001320420">
    <property type="component" value="Unassembled WGS sequence"/>
</dbReference>
<dbReference type="CDD" id="cd22449">
    <property type="entry name" value="KH-I_ScSCP160_rpt4"/>
    <property type="match status" value="1"/>
</dbReference>
<feature type="domain" description="K Homology" evidence="5">
    <location>
        <begin position="692"/>
        <end position="755"/>
    </location>
</feature>
<dbReference type="PANTHER" id="PTHR10627">
    <property type="entry name" value="SCP160"/>
    <property type="match status" value="1"/>
</dbReference>
<feature type="domain" description="K Homology" evidence="5">
    <location>
        <begin position="759"/>
        <end position="849"/>
    </location>
</feature>
<name>A0AAN9YSI6_9PEZI</name>
<protein>
    <recommendedName>
        <fullName evidence="5">K Homology domain-containing protein</fullName>
    </recommendedName>
</protein>
<feature type="region of interest" description="Disordered" evidence="4">
    <location>
        <begin position="815"/>
        <end position="835"/>
    </location>
</feature>
<evidence type="ECO:0000313" key="6">
    <source>
        <dbReference type="EMBL" id="KAK7752584.1"/>
    </source>
</evidence>
<dbReference type="GO" id="GO:0005737">
    <property type="term" value="C:cytoplasm"/>
    <property type="evidence" value="ECO:0007669"/>
    <property type="project" value="TreeGrafter"/>
</dbReference>
<feature type="domain" description="K Homology" evidence="5">
    <location>
        <begin position="1194"/>
        <end position="1263"/>
    </location>
</feature>
<dbReference type="InterPro" id="IPR004088">
    <property type="entry name" value="KH_dom_type_1"/>
</dbReference>
<feature type="region of interest" description="Disordered" evidence="4">
    <location>
        <begin position="1"/>
        <end position="143"/>
    </location>
</feature>
<dbReference type="GO" id="GO:0003729">
    <property type="term" value="F:mRNA binding"/>
    <property type="evidence" value="ECO:0007669"/>
    <property type="project" value="TreeGrafter"/>
</dbReference>
<dbReference type="AlphaFoldDB" id="A0AAN9YSI6"/>
<reference evidence="6 7" key="1">
    <citation type="submission" date="2024-02" db="EMBL/GenBank/DDBJ databases">
        <title>De novo assembly and annotation of 12 fungi associated with fruit tree decline syndrome in Ontario, Canada.</title>
        <authorList>
            <person name="Sulman M."/>
            <person name="Ellouze W."/>
            <person name="Ilyukhin E."/>
        </authorList>
    </citation>
    <scope>NUCLEOTIDE SEQUENCE [LARGE SCALE GENOMIC DNA]</scope>
    <source>
        <strain evidence="6 7">M11/M66-122</strain>
    </source>
</reference>
<dbReference type="PROSITE" id="PS50084">
    <property type="entry name" value="KH_TYPE_1"/>
    <property type="match status" value="7"/>
</dbReference>
<keyword evidence="3" id="KW-0175">Coiled coil</keyword>
<feature type="domain" description="K Homology" evidence="5">
    <location>
        <begin position="277"/>
        <end position="367"/>
    </location>
</feature>
<keyword evidence="2" id="KW-0694">RNA-binding</keyword>
<dbReference type="PANTHER" id="PTHR10627:SF31">
    <property type="entry name" value="DODECA-SATELLITE-BINDING PROTEIN 1, ISOFORM A"/>
    <property type="match status" value="1"/>
</dbReference>
<organism evidence="6 7">
    <name type="scientific">Diatrype stigma</name>
    <dbReference type="NCBI Taxonomy" id="117547"/>
    <lineage>
        <taxon>Eukaryota</taxon>
        <taxon>Fungi</taxon>
        <taxon>Dikarya</taxon>
        <taxon>Ascomycota</taxon>
        <taxon>Pezizomycotina</taxon>
        <taxon>Sordariomycetes</taxon>
        <taxon>Xylariomycetidae</taxon>
        <taxon>Xylariales</taxon>
        <taxon>Diatrypaceae</taxon>
        <taxon>Diatrype</taxon>
    </lineage>
</organism>
<feature type="domain" description="K Homology" evidence="5">
    <location>
        <begin position="1011"/>
        <end position="1079"/>
    </location>
</feature>
<feature type="compositionally biased region" description="Polar residues" evidence="4">
    <location>
        <begin position="52"/>
        <end position="62"/>
    </location>
</feature>
<dbReference type="CDD" id="cd22448">
    <property type="entry name" value="KH-I_ScSCP160_rpt3"/>
    <property type="match status" value="1"/>
</dbReference>
<evidence type="ECO:0000259" key="5">
    <source>
        <dbReference type="SMART" id="SM00322"/>
    </source>
</evidence>
<feature type="domain" description="K Homology" evidence="5">
    <location>
        <begin position="854"/>
        <end position="926"/>
    </location>
</feature>
<dbReference type="SMART" id="SM00322">
    <property type="entry name" value="KH"/>
    <property type="match status" value="10"/>
</dbReference>
<feature type="compositionally biased region" description="Low complexity" evidence="4">
    <location>
        <begin position="63"/>
        <end position="75"/>
    </location>
</feature>
<dbReference type="CDD" id="cd02394">
    <property type="entry name" value="KH-I_Vigilin_rpt6"/>
    <property type="match status" value="1"/>
</dbReference>
<feature type="compositionally biased region" description="Polar residues" evidence="4">
    <location>
        <begin position="112"/>
        <end position="136"/>
    </location>
</feature>
<evidence type="ECO:0000313" key="7">
    <source>
        <dbReference type="Proteomes" id="UP001320420"/>
    </source>
</evidence>
<feature type="coiled-coil region" evidence="3">
    <location>
        <begin position="352"/>
        <end position="386"/>
    </location>
</feature>
<evidence type="ECO:0000256" key="3">
    <source>
        <dbReference type="SAM" id="Coils"/>
    </source>
</evidence>
<dbReference type="InterPro" id="IPR036612">
    <property type="entry name" value="KH_dom_type_1_sf"/>
</dbReference>
<proteinExistence type="predicted"/>
<evidence type="ECO:0000256" key="1">
    <source>
        <dbReference type="ARBA" id="ARBA00022737"/>
    </source>
</evidence>
<dbReference type="CDD" id="cd22450">
    <property type="entry name" value="KH-I_ScSCP160_rpt5"/>
    <property type="match status" value="1"/>
</dbReference>
<feature type="domain" description="K Homology" evidence="5">
    <location>
        <begin position="1080"/>
        <end position="1189"/>
    </location>
</feature>
<sequence>MASESVTNAPAEASEGSIAQKLMEQHAQNPLNPTVEEVPDEEASSAPSADATGTSSWGQNVSAKAAGKQKAQAAALDTESQEAFPALGSGPKSTAAAKNNITPIWGGANGKPNGTSWSTNGTPRTSTPNSGVSTPTGVPPPISLPGRNVESYILEQSHILPRNQLKRPVPDIVKDINRKSRAVINMVPGPNGSLKFNATGPQDKAQQALRDLIQQIGAKGSTIRAIQEKSGARIQLPKVDEADDDEDGMIDVLVEGNALSAATAREAINKVVGERSANVTTKLKSIPAEFYPFIAGPNSNLASSLEAEHGVQIRVPPHQPWSHPIPKAPEAGQRPTFAPAANDNHIQLAGDRLAIQAARAAIERRVQELQNQLQIDQADINKGRHQFIIGDRGIPMEQFFADTNCAIILPNEEGVDTVTVIGQPDDVARGLDRAIDLAMAPQVASFNASRFHRHAAGGAPAYSRDMSRYLRRRKEIERLEQLYNVHINTPFAEGIDSPWELYARDGKNSVKAQKEMTSIINSHPPSRFASIPVDPFFHAYLRSDITPKVRQDYGVYAIVPDASEGDLPVVLVYEGPSPLASYQVPQSAPAPQDVQTFQKGLADARQHILDLLSHQEQLTSTSLEVPLKFHDKLRRFIKKEQDVTTRAAGDIPVRVSVRGTTVTFRGPASRVESLYQKAKDFVAQEQEDEKERGFTLKFDFNPKFANHLIGKGGSHINELREKFDVDIQVQNGEVELKGPKAKAERAKAHILSLGRQWADETSHSLKIDPKYHRELIGAQGGQILRLQNRYNVHINFPRSAKAPKDDESVADAASEVSKVRRQQAPDEVTIRGPKKGADEARDEIFSLFQYLKDNSHSATVTVQQKQIPSLIGAGGAAMDELRAATGAKIDIPSERNESQEAKVDIHIKGTKTQVAEAKKLLEEKRAIFDDTVLKTIDVDRKWHKTLIGPGGSTLRDLVIKAGGPEDRRLQARTVQFPKQDVDGNAIKIEGQQEVVDKIIASIQSFVSARESQVTETLDVPVEKHRSLIGRGGDAKRQLESQFKVSIDIPRQGSGHTGVRIAGLPADVEKAKEHISSLVKEQQGETIQVPRKYHHSIADNGQFFRRLRNDHKVTVDHLGQSLPPKPKPSATRANNSALPLITDDADAAADAHSWNLVDAVSSEEGDIPWFLKGSPENIEKAKKAIATALEQAQKNNAIGYLILPDPSTYRHVIGQGGSKVNSIRKQSGCKINVPRDQARDEAIEILGSKEGCEQAKELILEAVREGQASRRD</sequence>
<dbReference type="EMBL" id="JAKJXP020000036">
    <property type="protein sequence ID" value="KAK7752584.1"/>
    <property type="molecule type" value="Genomic_DNA"/>
</dbReference>
<dbReference type="CDD" id="cd22408">
    <property type="entry name" value="KH-I_Vigilin_rpt4"/>
    <property type="match status" value="1"/>
</dbReference>
<keyword evidence="7" id="KW-1185">Reference proteome</keyword>
<dbReference type="InterPro" id="IPR004087">
    <property type="entry name" value="KH_dom"/>
</dbReference>
<dbReference type="InterPro" id="IPR054548">
    <property type="entry name" value="SCP160-like_KH"/>
</dbReference>
<comment type="caution">
    <text evidence="6">The sequence shown here is derived from an EMBL/GenBank/DDBJ whole genome shotgun (WGS) entry which is preliminary data.</text>
</comment>
<dbReference type="Pfam" id="PF00013">
    <property type="entry name" value="KH_1"/>
    <property type="match status" value="7"/>
</dbReference>
<evidence type="ECO:0000256" key="2">
    <source>
        <dbReference type="PROSITE-ProRule" id="PRU00117"/>
    </source>
</evidence>
<dbReference type="SUPFAM" id="SSF54791">
    <property type="entry name" value="Eukaryotic type KH-domain (KH-domain type I)"/>
    <property type="match status" value="8"/>
</dbReference>
<gene>
    <name evidence="6" type="ORF">SLS62_005353</name>
</gene>
<feature type="domain" description="K Homology" evidence="5">
    <location>
        <begin position="372"/>
        <end position="439"/>
    </location>
</feature>
<dbReference type="Gene3D" id="3.30.1370.10">
    <property type="entry name" value="K Homology domain, type 1"/>
    <property type="match status" value="9"/>
</dbReference>
<feature type="domain" description="K Homology" evidence="5">
    <location>
        <begin position="205"/>
        <end position="273"/>
    </location>
</feature>
<feature type="domain" description="K Homology" evidence="5">
    <location>
        <begin position="930"/>
        <end position="1007"/>
    </location>
</feature>
<evidence type="ECO:0000256" key="4">
    <source>
        <dbReference type="SAM" id="MobiDB-lite"/>
    </source>
</evidence>
<keyword evidence="1" id="KW-0677">Repeat</keyword>